<dbReference type="Gene3D" id="1.10.10.10">
    <property type="entry name" value="Winged helix-like DNA-binding domain superfamily/Winged helix DNA-binding domain"/>
    <property type="match status" value="1"/>
</dbReference>
<dbReference type="InterPro" id="IPR047640">
    <property type="entry name" value="RpiR-like"/>
</dbReference>
<dbReference type="GO" id="GO:0097367">
    <property type="term" value="F:carbohydrate derivative binding"/>
    <property type="evidence" value="ECO:0007669"/>
    <property type="project" value="InterPro"/>
</dbReference>
<organism evidence="5 6">
    <name type="scientific">Phaeobacter piscinae</name>
    <dbReference type="NCBI Taxonomy" id="1580596"/>
    <lineage>
        <taxon>Bacteria</taxon>
        <taxon>Pseudomonadati</taxon>
        <taxon>Pseudomonadota</taxon>
        <taxon>Alphaproteobacteria</taxon>
        <taxon>Rhodobacterales</taxon>
        <taxon>Roseobacteraceae</taxon>
        <taxon>Phaeobacter</taxon>
    </lineage>
</organism>
<evidence type="ECO:0000256" key="3">
    <source>
        <dbReference type="ARBA" id="ARBA00023163"/>
    </source>
</evidence>
<dbReference type="CDD" id="cd05013">
    <property type="entry name" value="SIS_RpiR"/>
    <property type="match status" value="1"/>
</dbReference>
<evidence type="ECO:0000313" key="5">
    <source>
        <dbReference type="EMBL" id="ATG44407.1"/>
    </source>
</evidence>
<dbReference type="Pfam" id="PF01380">
    <property type="entry name" value="SIS"/>
    <property type="match status" value="1"/>
</dbReference>
<dbReference type="InterPro" id="IPR001347">
    <property type="entry name" value="SIS_dom"/>
</dbReference>
<dbReference type="Proteomes" id="UP000218606">
    <property type="component" value="Chromosome"/>
</dbReference>
<dbReference type="Gene3D" id="3.40.50.10490">
    <property type="entry name" value="Glucose-6-phosphate isomerase like protein, domain 1"/>
    <property type="match status" value="1"/>
</dbReference>
<reference evidence="5 6" key="1">
    <citation type="journal article" date="2017" name="Front. Microbiol.">
        <title>Phaeobacter piscinae sp. nov., a species of the Roseobacter group and potential aquaculture probiont.</title>
        <authorList>
            <person name="Sonnenschein E.C."/>
            <person name="Phippen C.B.W."/>
            <person name="Nielsen K.F."/>
            <person name="Mateiu R.V."/>
            <person name="Melchiorsen J."/>
            <person name="Gram L."/>
            <person name="Overmann J."/>
            <person name="Freese H.M."/>
        </authorList>
    </citation>
    <scope>NUCLEOTIDE SEQUENCE [LARGE SCALE GENOMIC DNA]</scope>
    <source>
        <strain evidence="5 6">P13</strain>
    </source>
</reference>
<dbReference type="GO" id="GO:1901135">
    <property type="term" value="P:carbohydrate derivative metabolic process"/>
    <property type="evidence" value="ECO:0007669"/>
    <property type="project" value="InterPro"/>
</dbReference>
<dbReference type="GO" id="GO:0003677">
    <property type="term" value="F:DNA binding"/>
    <property type="evidence" value="ECO:0007669"/>
    <property type="project" value="UniProtKB-KW"/>
</dbReference>
<dbReference type="GO" id="GO:0003700">
    <property type="term" value="F:DNA-binding transcription factor activity"/>
    <property type="evidence" value="ECO:0007669"/>
    <property type="project" value="InterPro"/>
</dbReference>
<evidence type="ECO:0000256" key="1">
    <source>
        <dbReference type="ARBA" id="ARBA00023015"/>
    </source>
</evidence>
<sequence length="311" mass="34824">MNGSCFGAVLKSQAKQRDSRTVTKPPATVRELIREQYASLTQAERKFANALLANYPAAGLASITIVAANADVSTPTVARMVQKLGFKGYPQFHQALLKELEAKGSGPTQRRANWASEAPEGHLLNRFAQAVTDNLSQTFSNVDSEQFDAAVRQLADTEGRLYVVGGRITRALADYAFTHFQAIRQRVTHMTSSSATWPHYVLDMVEGDTLLMFDVRRYETNLQRLAELASERGVQVILITDQWSSPIGSVAAQTFNCWVEIPSAWDSNISTMMLLEAMISAAQEERWDETRARYEKLDTIFDTTRLFRKFT</sequence>
<dbReference type="EMBL" id="CP010767">
    <property type="protein sequence ID" value="ATG44407.1"/>
    <property type="molecule type" value="Genomic_DNA"/>
</dbReference>
<proteinExistence type="predicted"/>
<dbReference type="AlphaFoldDB" id="A0AAN1GSJ5"/>
<dbReference type="InterPro" id="IPR009057">
    <property type="entry name" value="Homeodomain-like_sf"/>
</dbReference>
<accession>A0AAN1GSJ5</accession>
<dbReference type="InterPro" id="IPR035472">
    <property type="entry name" value="RpiR-like_SIS"/>
</dbReference>
<protein>
    <submittedName>
        <fullName evidence="5">HTH-type transcriptional regulator</fullName>
    </submittedName>
</protein>
<evidence type="ECO:0000256" key="2">
    <source>
        <dbReference type="ARBA" id="ARBA00023125"/>
    </source>
</evidence>
<evidence type="ECO:0000313" key="6">
    <source>
        <dbReference type="Proteomes" id="UP000218606"/>
    </source>
</evidence>
<gene>
    <name evidence="5" type="ORF">PhaeoP13_02494</name>
</gene>
<dbReference type="SUPFAM" id="SSF53697">
    <property type="entry name" value="SIS domain"/>
    <property type="match status" value="1"/>
</dbReference>
<dbReference type="InterPro" id="IPR000281">
    <property type="entry name" value="HTH_RpiR"/>
</dbReference>
<dbReference type="SUPFAM" id="SSF46689">
    <property type="entry name" value="Homeodomain-like"/>
    <property type="match status" value="1"/>
</dbReference>
<dbReference type="PANTHER" id="PTHR30514:SF18">
    <property type="entry name" value="RPIR-FAMILY TRANSCRIPTIONAL REGULATOR"/>
    <property type="match status" value="1"/>
</dbReference>
<keyword evidence="2" id="KW-0238">DNA-binding</keyword>
<name>A0AAN1GSJ5_9RHOB</name>
<feature type="domain" description="HTH rpiR-type" evidence="4">
    <location>
        <begin position="27"/>
        <end position="103"/>
    </location>
</feature>
<keyword evidence="3" id="KW-0804">Transcription</keyword>
<dbReference type="PROSITE" id="PS51071">
    <property type="entry name" value="HTH_RPIR"/>
    <property type="match status" value="1"/>
</dbReference>
<keyword evidence="1" id="KW-0805">Transcription regulation</keyword>
<dbReference type="InterPro" id="IPR036388">
    <property type="entry name" value="WH-like_DNA-bd_sf"/>
</dbReference>
<dbReference type="InterPro" id="IPR046348">
    <property type="entry name" value="SIS_dom_sf"/>
</dbReference>
<dbReference type="Pfam" id="PF01418">
    <property type="entry name" value="HTH_6"/>
    <property type="match status" value="1"/>
</dbReference>
<evidence type="ECO:0000259" key="4">
    <source>
        <dbReference type="PROSITE" id="PS51071"/>
    </source>
</evidence>
<dbReference type="PANTHER" id="PTHR30514">
    <property type="entry name" value="GLUCOKINASE"/>
    <property type="match status" value="1"/>
</dbReference>